<protein>
    <recommendedName>
        <fullName evidence="2">UPF0102 protein D9V28_03130</fullName>
    </recommendedName>
</protein>
<dbReference type="EMBL" id="RCWJ01000001">
    <property type="protein sequence ID" value="RLQ85863.1"/>
    <property type="molecule type" value="Genomic_DNA"/>
</dbReference>
<comment type="caution">
    <text evidence="3">The sequence shown here is derived from an EMBL/GenBank/DDBJ whole genome shotgun (WGS) entry which is preliminary data.</text>
</comment>
<dbReference type="InterPro" id="IPR003509">
    <property type="entry name" value="UPF0102_YraN-like"/>
</dbReference>
<sequence>MEEYVSNRIALGRRGEDLAAEHLVGLGYRILDRNWRCRQGEIDIIAAETAVLAFVEVKTRSTLAYGHPFEAITAAKLARLRRLAATWCAENDPQVASIRIDAIAVFLPYSGPPRIEHLTGVHS</sequence>
<dbReference type="NCBIfam" id="NF009154">
    <property type="entry name" value="PRK12497.3-3"/>
    <property type="match status" value="1"/>
</dbReference>
<dbReference type="GO" id="GO:0003676">
    <property type="term" value="F:nucleic acid binding"/>
    <property type="evidence" value="ECO:0007669"/>
    <property type="project" value="InterPro"/>
</dbReference>
<name>A0A3L7J5H8_9MICO</name>
<dbReference type="InterPro" id="IPR011856">
    <property type="entry name" value="tRNA_endonuc-like_dom_sf"/>
</dbReference>
<keyword evidence="4" id="KW-1185">Reference proteome</keyword>
<dbReference type="PANTHER" id="PTHR34039">
    <property type="entry name" value="UPF0102 PROTEIN YRAN"/>
    <property type="match status" value="1"/>
</dbReference>
<gene>
    <name evidence="3" type="ORF">D9V28_03130</name>
</gene>
<dbReference type="InterPro" id="IPR011335">
    <property type="entry name" value="Restrct_endonuc-II-like"/>
</dbReference>
<dbReference type="RefSeq" id="WP_121658225.1">
    <property type="nucleotide sequence ID" value="NZ_BMEK01000001.1"/>
</dbReference>
<evidence type="ECO:0000256" key="1">
    <source>
        <dbReference type="ARBA" id="ARBA00006738"/>
    </source>
</evidence>
<dbReference type="SUPFAM" id="SSF52980">
    <property type="entry name" value="Restriction endonuclease-like"/>
    <property type="match status" value="1"/>
</dbReference>
<reference evidence="3 4" key="1">
    <citation type="submission" date="2018-10" db="EMBL/GenBank/DDBJ databases">
        <authorList>
            <person name="Li J."/>
        </authorList>
    </citation>
    <scope>NUCLEOTIDE SEQUENCE [LARGE SCALE GENOMIC DNA]</scope>
    <source>
        <strain evidence="3 4">ZD1-4</strain>
    </source>
</reference>
<accession>A0A3L7J5H8</accession>
<dbReference type="CDD" id="cd20736">
    <property type="entry name" value="PoNe_Nuclease"/>
    <property type="match status" value="1"/>
</dbReference>
<dbReference type="AlphaFoldDB" id="A0A3L7J5H8"/>
<proteinExistence type="inferred from homology"/>
<organism evidence="3 4">
    <name type="scientific">Mycetocola zhadangensis</name>
    <dbReference type="NCBI Taxonomy" id="1164595"/>
    <lineage>
        <taxon>Bacteria</taxon>
        <taxon>Bacillati</taxon>
        <taxon>Actinomycetota</taxon>
        <taxon>Actinomycetes</taxon>
        <taxon>Micrococcales</taxon>
        <taxon>Microbacteriaceae</taxon>
        <taxon>Mycetocola</taxon>
    </lineage>
</organism>
<dbReference type="PANTHER" id="PTHR34039:SF1">
    <property type="entry name" value="UPF0102 PROTEIN YRAN"/>
    <property type="match status" value="1"/>
</dbReference>
<evidence type="ECO:0000313" key="3">
    <source>
        <dbReference type="EMBL" id="RLQ85863.1"/>
    </source>
</evidence>
<evidence type="ECO:0000313" key="4">
    <source>
        <dbReference type="Proteomes" id="UP000282460"/>
    </source>
</evidence>
<evidence type="ECO:0000256" key="2">
    <source>
        <dbReference type="HAMAP-Rule" id="MF_00048"/>
    </source>
</evidence>
<dbReference type="Pfam" id="PF02021">
    <property type="entry name" value="UPF0102"/>
    <property type="match status" value="1"/>
</dbReference>
<dbReference type="Proteomes" id="UP000282460">
    <property type="component" value="Unassembled WGS sequence"/>
</dbReference>
<dbReference type="OrthoDB" id="9794876at2"/>
<dbReference type="NCBIfam" id="NF009150">
    <property type="entry name" value="PRK12497.1-3"/>
    <property type="match status" value="1"/>
</dbReference>
<dbReference type="Gene3D" id="3.40.1350.10">
    <property type="match status" value="1"/>
</dbReference>
<dbReference type="HAMAP" id="MF_00048">
    <property type="entry name" value="UPF0102"/>
    <property type="match status" value="1"/>
</dbReference>
<comment type="similarity">
    <text evidence="1 2">Belongs to the UPF0102 family.</text>
</comment>